<dbReference type="PROSITE" id="PS00892">
    <property type="entry name" value="HIT_1"/>
    <property type="match status" value="1"/>
</dbReference>
<dbReference type="GO" id="GO:0047710">
    <property type="term" value="F:bis(5'-adenosyl)-triphosphatase activity"/>
    <property type="evidence" value="ECO:0007669"/>
    <property type="project" value="UniProtKB-UniRule"/>
</dbReference>
<dbReference type="PROSITE" id="PS51084">
    <property type="entry name" value="HIT_2"/>
    <property type="match status" value="1"/>
</dbReference>
<evidence type="ECO:0000256" key="6">
    <source>
        <dbReference type="PROSITE-ProRule" id="PRU00464"/>
    </source>
</evidence>
<evidence type="ECO:0000259" key="9">
    <source>
        <dbReference type="PROSITE" id="PS51084"/>
    </source>
</evidence>
<dbReference type="InterPro" id="IPR011146">
    <property type="entry name" value="HIT-like"/>
</dbReference>
<dbReference type="InterPro" id="IPR019808">
    <property type="entry name" value="Histidine_triad_CS"/>
</dbReference>
<feature type="binding site" evidence="4">
    <location>
        <begin position="147"/>
        <end position="150"/>
    </location>
    <ligand>
        <name>substrate</name>
    </ligand>
</feature>
<gene>
    <name evidence="10" type="ORF">MANT1106_LOCUS21010</name>
</gene>
<dbReference type="PANTHER" id="PTHR46243">
    <property type="entry name" value="BIS(5'-ADENOSYL)-TRIPHOSPHATASE"/>
    <property type="match status" value="1"/>
</dbReference>
<comment type="catalytic activity">
    <reaction evidence="7">
        <text>P(1),P(3)-bis(5'-adenosyl) triphosphate + H2O = AMP + ADP + 2 H(+)</text>
        <dbReference type="Rhea" id="RHEA:13893"/>
        <dbReference type="ChEBI" id="CHEBI:15377"/>
        <dbReference type="ChEBI" id="CHEBI:15378"/>
        <dbReference type="ChEBI" id="CHEBI:58529"/>
        <dbReference type="ChEBI" id="CHEBI:456215"/>
        <dbReference type="ChEBI" id="CHEBI:456216"/>
        <dbReference type="EC" id="3.6.1.29"/>
    </reaction>
</comment>
<feature type="region of interest" description="Disordered" evidence="8">
    <location>
        <begin position="22"/>
        <end position="56"/>
    </location>
</feature>
<dbReference type="AlphaFoldDB" id="A0A7S0T3V2"/>
<comment type="cofactor">
    <cofactor evidence="7">
        <name>Mn(2+)</name>
        <dbReference type="ChEBI" id="CHEBI:29035"/>
    </cofactor>
</comment>
<organism evidence="10">
    <name type="scientific">Mantoniella antarctica</name>
    <dbReference type="NCBI Taxonomy" id="81844"/>
    <lineage>
        <taxon>Eukaryota</taxon>
        <taxon>Viridiplantae</taxon>
        <taxon>Chlorophyta</taxon>
        <taxon>Mamiellophyceae</taxon>
        <taxon>Mamiellales</taxon>
        <taxon>Mamiellaceae</taxon>
        <taxon>Mantoniella</taxon>
    </lineage>
</organism>
<feature type="binding site" evidence="4">
    <location>
        <position position="141"/>
    </location>
    <ligand>
        <name>substrate</name>
    </ligand>
</feature>
<feature type="short sequence motif" description="Histidine triad motif" evidence="6">
    <location>
        <begin position="152"/>
        <end position="156"/>
    </location>
</feature>
<keyword evidence="2 7" id="KW-0378">Hydrolase</keyword>
<dbReference type="EMBL" id="HBFC01035325">
    <property type="protein sequence ID" value="CAD8721796.1"/>
    <property type="molecule type" value="Transcribed_RNA"/>
</dbReference>
<evidence type="ECO:0000256" key="1">
    <source>
        <dbReference type="ARBA" id="ARBA00022741"/>
    </source>
</evidence>
<dbReference type="PANTHER" id="PTHR46243:SF1">
    <property type="entry name" value="BIS(5'-ADENOSYL)-TRIPHOSPHATASE"/>
    <property type="match status" value="1"/>
</dbReference>
<evidence type="ECO:0000313" key="10">
    <source>
        <dbReference type="EMBL" id="CAD8721796.1"/>
    </source>
</evidence>
<keyword evidence="1 7" id="KW-0547">Nucleotide-binding</keyword>
<evidence type="ECO:0000256" key="3">
    <source>
        <dbReference type="PIRSR" id="PIRSR639383-1"/>
    </source>
</evidence>
<reference evidence="10" key="1">
    <citation type="submission" date="2021-01" db="EMBL/GenBank/DDBJ databases">
        <authorList>
            <person name="Corre E."/>
            <person name="Pelletier E."/>
            <person name="Niang G."/>
            <person name="Scheremetjew M."/>
            <person name="Finn R."/>
            <person name="Kale V."/>
            <person name="Holt S."/>
            <person name="Cochrane G."/>
            <person name="Meng A."/>
            <person name="Brown T."/>
            <person name="Cohen L."/>
        </authorList>
    </citation>
    <scope>NUCLEOTIDE SEQUENCE</scope>
    <source>
        <strain evidence="10">SL-175</strain>
    </source>
</reference>
<dbReference type="GO" id="GO:0000166">
    <property type="term" value="F:nucleotide binding"/>
    <property type="evidence" value="ECO:0007669"/>
    <property type="project" value="UniProtKB-KW"/>
</dbReference>
<dbReference type="GO" id="GO:0047627">
    <property type="term" value="F:adenylylsulfatase activity"/>
    <property type="evidence" value="ECO:0007669"/>
    <property type="project" value="UniProtKB-ARBA"/>
</dbReference>
<evidence type="ECO:0000256" key="7">
    <source>
        <dbReference type="RuleBase" id="RU366076"/>
    </source>
</evidence>
<name>A0A7S0T3V2_9CHLO</name>
<feature type="site" description="Important for induction of apoptosis" evidence="5">
    <location>
        <position position="172"/>
    </location>
</feature>
<feature type="binding site" evidence="4">
    <location>
        <position position="85"/>
    </location>
    <ligand>
        <name>substrate</name>
    </ligand>
</feature>
<dbReference type="InterPro" id="IPR036265">
    <property type="entry name" value="HIT-like_sf"/>
</dbReference>
<feature type="domain" description="HIT" evidence="9">
    <location>
        <begin position="59"/>
        <end position="167"/>
    </location>
</feature>
<dbReference type="CDD" id="cd01275">
    <property type="entry name" value="FHIT"/>
    <property type="match status" value="1"/>
</dbReference>
<dbReference type="InterPro" id="IPR039383">
    <property type="entry name" value="FHIT"/>
</dbReference>
<evidence type="ECO:0000256" key="2">
    <source>
        <dbReference type="ARBA" id="ARBA00022801"/>
    </source>
</evidence>
<proteinExistence type="predicted"/>
<dbReference type="Gene3D" id="3.30.428.10">
    <property type="entry name" value="HIT-like"/>
    <property type="match status" value="1"/>
</dbReference>
<sequence>MRRALCCTTRLAPSAYLHLHRRLPGPNASSHPQGRSARRVAHAARDTASRMSASGKDGSCYTFGPIRVPSTQVFIETALSFGLVNLKPVVPGHVLIVSRRVVPRFSDLTSEETADIWNLAKRVGAVIEPHFGATAGTYAIQDGAAAGQTVPHVHIHVLPRRPGDFPNSDDVYEKIEQSGELPGERNGEDRGGRKGDEDEYGNGGGDGTATGAAGKKLDLDAERVIRTAEEMAAEAVVLAGLFK</sequence>
<protein>
    <recommendedName>
        <fullName evidence="7">Bis(5'-adenosyl)-triphosphatase</fullName>
        <ecNumber evidence="7">3.6.1.29</ecNumber>
    </recommendedName>
</protein>
<dbReference type="Pfam" id="PF01230">
    <property type="entry name" value="HIT"/>
    <property type="match status" value="1"/>
</dbReference>
<feature type="binding site" evidence="4">
    <location>
        <position position="156"/>
    </location>
    <ligand>
        <name>substrate</name>
    </ligand>
</feature>
<feature type="region of interest" description="Disordered" evidence="8">
    <location>
        <begin position="175"/>
        <end position="216"/>
    </location>
</feature>
<evidence type="ECO:0000256" key="4">
    <source>
        <dbReference type="PIRSR" id="PIRSR639383-2"/>
    </source>
</evidence>
<dbReference type="SUPFAM" id="SSF54197">
    <property type="entry name" value="HIT-like"/>
    <property type="match status" value="1"/>
</dbReference>
<feature type="active site" description="Tele-AMP-histidine intermediate" evidence="3">
    <location>
        <position position="154"/>
    </location>
</feature>
<evidence type="ECO:0000256" key="5">
    <source>
        <dbReference type="PIRSR" id="PIRSR639383-3"/>
    </source>
</evidence>
<dbReference type="EC" id="3.6.1.29" evidence="7"/>
<dbReference type="InterPro" id="IPR051884">
    <property type="entry name" value="Bis(5'-adenosyl)-TPase_reg"/>
</dbReference>
<feature type="compositionally biased region" description="Basic and acidic residues" evidence="8">
    <location>
        <begin position="175"/>
        <end position="196"/>
    </location>
</feature>
<accession>A0A7S0T3V2</accession>
<evidence type="ECO:0000256" key="8">
    <source>
        <dbReference type="SAM" id="MobiDB-lite"/>
    </source>
</evidence>